<reference evidence="1 2" key="1">
    <citation type="journal article" date="2024" name="J Genomics">
        <title>Draft genome sequencing and assembly of Favolaschia claudopus CIRM-BRFM 2984 isolated from oak limbs.</title>
        <authorList>
            <person name="Navarro D."/>
            <person name="Drula E."/>
            <person name="Chaduli D."/>
            <person name="Cazenave R."/>
            <person name="Ahrendt S."/>
            <person name="Wang J."/>
            <person name="Lipzen A."/>
            <person name="Daum C."/>
            <person name="Barry K."/>
            <person name="Grigoriev I.V."/>
            <person name="Favel A."/>
            <person name="Rosso M.N."/>
            <person name="Martin F."/>
        </authorList>
    </citation>
    <scope>NUCLEOTIDE SEQUENCE [LARGE SCALE GENOMIC DNA]</scope>
    <source>
        <strain evidence="1 2">CIRM-BRFM 2984</strain>
    </source>
</reference>
<sequence length="220" mass="24690">MSIYHNPTVCPSSSELHTSELLVSFSSGQAIRNPSIHLLRPPVYRTSLRLQLAPVRPSLRDSRVHLLPCPVLSLAISSNRPATSGLPAFYLPIRNQILLRHSSSWRLVLDPRSLSSPPRWTFRPYPTPASQKTNLLSHDIQTLILAPPPPGNDQYLSYRTAFGVQPDLRRPHILDPRIFCWHSILLFPDHGQSRLIPDLFHTAASLNSLTLSHALFAEPS</sequence>
<keyword evidence="2" id="KW-1185">Reference proteome</keyword>
<name>A0AAW0CH51_9AGAR</name>
<gene>
    <name evidence="1" type="ORF">R3P38DRAFT_3262749</name>
</gene>
<evidence type="ECO:0000313" key="1">
    <source>
        <dbReference type="EMBL" id="KAK7038314.1"/>
    </source>
</evidence>
<dbReference type="AlphaFoldDB" id="A0AAW0CH51"/>
<dbReference type="EMBL" id="JAWWNJ010000017">
    <property type="protein sequence ID" value="KAK7038314.1"/>
    <property type="molecule type" value="Genomic_DNA"/>
</dbReference>
<organism evidence="1 2">
    <name type="scientific">Favolaschia claudopus</name>
    <dbReference type="NCBI Taxonomy" id="2862362"/>
    <lineage>
        <taxon>Eukaryota</taxon>
        <taxon>Fungi</taxon>
        <taxon>Dikarya</taxon>
        <taxon>Basidiomycota</taxon>
        <taxon>Agaricomycotina</taxon>
        <taxon>Agaricomycetes</taxon>
        <taxon>Agaricomycetidae</taxon>
        <taxon>Agaricales</taxon>
        <taxon>Marasmiineae</taxon>
        <taxon>Mycenaceae</taxon>
        <taxon>Favolaschia</taxon>
    </lineage>
</organism>
<protein>
    <submittedName>
        <fullName evidence="1">Uncharacterized protein</fullName>
    </submittedName>
</protein>
<proteinExistence type="predicted"/>
<evidence type="ECO:0000313" key="2">
    <source>
        <dbReference type="Proteomes" id="UP001362999"/>
    </source>
</evidence>
<dbReference type="Proteomes" id="UP001362999">
    <property type="component" value="Unassembled WGS sequence"/>
</dbReference>
<accession>A0AAW0CH51</accession>
<comment type="caution">
    <text evidence="1">The sequence shown here is derived from an EMBL/GenBank/DDBJ whole genome shotgun (WGS) entry which is preliminary data.</text>
</comment>